<evidence type="ECO:0000313" key="3">
    <source>
        <dbReference type="Proteomes" id="UP000887013"/>
    </source>
</evidence>
<gene>
    <name evidence="2" type="ORF">NPIL_12381</name>
</gene>
<dbReference type="Proteomes" id="UP000887013">
    <property type="component" value="Unassembled WGS sequence"/>
</dbReference>
<dbReference type="EMBL" id="BMAW01023572">
    <property type="protein sequence ID" value="GFT83361.1"/>
    <property type="molecule type" value="Genomic_DNA"/>
</dbReference>
<feature type="region of interest" description="Disordered" evidence="1">
    <location>
        <begin position="1"/>
        <end position="24"/>
    </location>
</feature>
<feature type="region of interest" description="Disordered" evidence="1">
    <location>
        <begin position="41"/>
        <end position="93"/>
    </location>
</feature>
<feature type="compositionally biased region" description="Low complexity" evidence="1">
    <location>
        <begin position="76"/>
        <end position="85"/>
    </location>
</feature>
<protein>
    <submittedName>
        <fullName evidence="2">Uncharacterized protein</fullName>
    </submittedName>
</protein>
<organism evidence="2 3">
    <name type="scientific">Nephila pilipes</name>
    <name type="common">Giant wood spider</name>
    <name type="synonym">Nephila maculata</name>
    <dbReference type="NCBI Taxonomy" id="299642"/>
    <lineage>
        <taxon>Eukaryota</taxon>
        <taxon>Metazoa</taxon>
        <taxon>Ecdysozoa</taxon>
        <taxon>Arthropoda</taxon>
        <taxon>Chelicerata</taxon>
        <taxon>Arachnida</taxon>
        <taxon>Araneae</taxon>
        <taxon>Araneomorphae</taxon>
        <taxon>Entelegynae</taxon>
        <taxon>Araneoidea</taxon>
        <taxon>Nephilidae</taxon>
        <taxon>Nephila</taxon>
    </lineage>
</organism>
<proteinExistence type="predicted"/>
<keyword evidence="3" id="KW-1185">Reference proteome</keyword>
<evidence type="ECO:0000256" key="1">
    <source>
        <dbReference type="SAM" id="MobiDB-lite"/>
    </source>
</evidence>
<accession>A0A8X6PVV6</accession>
<feature type="non-terminal residue" evidence="2">
    <location>
        <position position="1"/>
    </location>
</feature>
<sequence>PCRPITTGNNLHEKTQHISRPSPKLTKRLLFGENFPVAWSALQKPSQPNQKLARKFGDEKKKREKKRKTRLETPSNFGENELNNFGEKKVIEA</sequence>
<dbReference type="AlphaFoldDB" id="A0A8X6PVV6"/>
<feature type="compositionally biased region" description="Polar residues" evidence="1">
    <location>
        <begin position="1"/>
        <end position="10"/>
    </location>
</feature>
<name>A0A8X6PVV6_NEPPI</name>
<evidence type="ECO:0000313" key="2">
    <source>
        <dbReference type="EMBL" id="GFT83361.1"/>
    </source>
</evidence>
<comment type="caution">
    <text evidence="2">The sequence shown here is derived from an EMBL/GenBank/DDBJ whole genome shotgun (WGS) entry which is preliminary data.</text>
</comment>
<reference evidence="2" key="1">
    <citation type="submission" date="2020-08" db="EMBL/GenBank/DDBJ databases">
        <title>Multicomponent nature underlies the extraordinary mechanical properties of spider dragline silk.</title>
        <authorList>
            <person name="Kono N."/>
            <person name="Nakamura H."/>
            <person name="Mori M."/>
            <person name="Yoshida Y."/>
            <person name="Ohtoshi R."/>
            <person name="Malay A.D."/>
            <person name="Moran D.A.P."/>
            <person name="Tomita M."/>
            <person name="Numata K."/>
            <person name="Arakawa K."/>
        </authorList>
    </citation>
    <scope>NUCLEOTIDE SEQUENCE</scope>
</reference>